<dbReference type="GO" id="GO:0005886">
    <property type="term" value="C:plasma membrane"/>
    <property type="evidence" value="ECO:0007669"/>
    <property type="project" value="TreeGrafter"/>
</dbReference>
<feature type="transmembrane region" description="Helical" evidence="4">
    <location>
        <begin position="52"/>
        <end position="79"/>
    </location>
</feature>
<name>A0AA39S0S1_ACESA</name>
<dbReference type="InterPro" id="IPR044839">
    <property type="entry name" value="NDR1-like"/>
</dbReference>
<keyword evidence="4" id="KW-0812">Transmembrane</keyword>
<evidence type="ECO:0000313" key="6">
    <source>
        <dbReference type="Proteomes" id="UP001168877"/>
    </source>
</evidence>
<evidence type="ECO:0000256" key="1">
    <source>
        <dbReference type="ARBA" id="ARBA00004370"/>
    </source>
</evidence>
<dbReference type="AlphaFoldDB" id="A0AA39S0S1"/>
<dbReference type="PANTHER" id="PTHR31234:SF35">
    <property type="entry name" value="LATE EMBRYOGENESIS ABUNDANT (LEA) HYDROXYPROLINE-RICH GLYCOPROTEIN FAMILY"/>
    <property type="match status" value="1"/>
</dbReference>
<keyword evidence="2 4" id="KW-0472">Membrane</keyword>
<feature type="region of interest" description="Disordered" evidence="3">
    <location>
        <begin position="1"/>
        <end position="30"/>
    </location>
</feature>
<sequence>MATQSGKPILQKPPGYRDPTLPVHSTPKLPPRRPILPLSLKQKKKRRSCCRICYCFCFVFVLILILVISISTLVFYLWFDPKLPVFHLQSFSFPRFSVTAKPEGNYLNVQTLTRVEVRNPNGKLTYDYGNSKVEISTTAGGDDEIDFGSTKVPGFTQAKKNVTSLKFVTKSTDQLIEQVAGAKLKRLHNNKNLKVKVVVRSSVGLGVGGWKMRPVGFNVICGDMSLKSLNSAMPKCTINMFKWINLN</sequence>
<evidence type="ECO:0000256" key="2">
    <source>
        <dbReference type="ARBA" id="ARBA00023136"/>
    </source>
</evidence>
<evidence type="ECO:0008006" key="7">
    <source>
        <dbReference type="Google" id="ProtNLM"/>
    </source>
</evidence>
<proteinExistence type="predicted"/>
<reference evidence="5" key="1">
    <citation type="journal article" date="2022" name="Plant J.">
        <title>Strategies of tolerance reflected in two North American maple genomes.</title>
        <authorList>
            <person name="McEvoy S.L."/>
            <person name="Sezen U.U."/>
            <person name="Trouern-Trend A."/>
            <person name="McMahon S.M."/>
            <person name="Schaberg P.G."/>
            <person name="Yang J."/>
            <person name="Wegrzyn J.L."/>
            <person name="Swenson N.G."/>
        </authorList>
    </citation>
    <scope>NUCLEOTIDE SEQUENCE</scope>
    <source>
        <strain evidence="5">NS2018</strain>
    </source>
</reference>
<reference evidence="5" key="2">
    <citation type="submission" date="2023-06" db="EMBL/GenBank/DDBJ databases">
        <authorList>
            <person name="Swenson N.G."/>
            <person name="Wegrzyn J.L."/>
            <person name="Mcevoy S.L."/>
        </authorList>
    </citation>
    <scope>NUCLEOTIDE SEQUENCE</scope>
    <source>
        <strain evidence="5">NS2018</strain>
        <tissue evidence="5">Leaf</tissue>
    </source>
</reference>
<dbReference type="GO" id="GO:0098542">
    <property type="term" value="P:defense response to other organism"/>
    <property type="evidence" value="ECO:0007669"/>
    <property type="project" value="InterPro"/>
</dbReference>
<comment type="caution">
    <text evidence="5">The sequence shown here is derived from an EMBL/GenBank/DDBJ whole genome shotgun (WGS) entry which is preliminary data.</text>
</comment>
<dbReference type="EMBL" id="JAUESC010000384">
    <property type="protein sequence ID" value="KAK0580559.1"/>
    <property type="molecule type" value="Genomic_DNA"/>
</dbReference>
<protein>
    <recommendedName>
        <fullName evidence="7">Late embryogenesis abundant protein LEA-2 subgroup domain-containing protein</fullName>
    </recommendedName>
</protein>
<accession>A0AA39S0S1</accession>
<evidence type="ECO:0000313" key="5">
    <source>
        <dbReference type="EMBL" id="KAK0580559.1"/>
    </source>
</evidence>
<comment type="subcellular location">
    <subcellularLocation>
        <location evidence="1">Membrane</location>
    </subcellularLocation>
</comment>
<organism evidence="5 6">
    <name type="scientific">Acer saccharum</name>
    <name type="common">Sugar maple</name>
    <dbReference type="NCBI Taxonomy" id="4024"/>
    <lineage>
        <taxon>Eukaryota</taxon>
        <taxon>Viridiplantae</taxon>
        <taxon>Streptophyta</taxon>
        <taxon>Embryophyta</taxon>
        <taxon>Tracheophyta</taxon>
        <taxon>Spermatophyta</taxon>
        <taxon>Magnoliopsida</taxon>
        <taxon>eudicotyledons</taxon>
        <taxon>Gunneridae</taxon>
        <taxon>Pentapetalae</taxon>
        <taxon>rosids</taxon>
        <taxon>malvids</taxon>
        <taxon>Sapindales</taxon>
        <taxon>Sapindaceae</taxon>
        <taxon>Hippocastanoideae</taxon>
        <taxon>Acereae</taxon>
        <taxon>Acer</taxon>
    </lineage>
</organism>
<keyword evidence="4" id="KW-1133">Transmembrane helix</keyword>
<evidence type="ECO:0000256" key="4">
    <source>
        <dbReference type="SAM" id="Phobius"/>
    </source>
</evidence>
<evidence type="ECO:0000256" key="3">
    <source>
        <dbReference type="SAM" id="MobiDB-lite"/>
    </source>
</evidence>
<gene>
    <name evidence="5" type="ORF">LWI29_003456</name>
</gene>
<dbReference type="Proteomes" id="UP001168877">
    <property type="component" value="Unassembled WGS sequence"/>
</dbReference>
<dbReference type="PANTHER" id="PTHR31234">
    <property type="entry name" value="LATE EMBRYOGENESIS ABUNDANT (LEA) HYDROXYPROLINE-RICH GLYCOPROTEIN FAMILY"/>
    <property type="match status" value="1"/>
</dbReference>
<keyword evidence="6" id="KW-1185">Reference proteome</keyword>